<accession>A0ACC1C4G5</accession>
<keyword evidence="2" id="KW-1185">Reference proteome</keyword>
<comment type="caution">
    <text evidence="1">The sequence shown here is derived from an EMBL/GenBank/DDBJ whole genome shotgun (WGS) entry which is preliminary data.</text>
</comment>
<name>A0ACC1C4G5_9ROSI</name>
<evidence type="ECO:0000313" key="1">
    <source>
        <dbReference type="EMBL" id="KAJ0110448.1"/>
    </source>
</evidence>
<reference evidence="2" key="1">
    <citation type="journal article" date="2023" name="G3 (Bethesda)">
        <title>Genome assembly and association tests identify interacting loci associated with vigor, precocity, and sex in interspecific pistachio rootstocks.</title>
        <authorList>
            <person name="Palmer W."/>
            <person name="Jacygrad E."/>
            <person name="Sagayaradj S."/>
            <person name="Cavanaugh K."/>
            <person name="Han R."/>
            <person name="Bertier L."/>
            <person name="Beede B."/>
            <person name="Kafkas S."/>
            <person name="Golino D."/>
            <person name="Preece J."/>
            <person name="Michelmore R."/>
        </authorList>
    </citation>
    <scope>NUCLEOTIDE SEQUENCE [LARGE SCALE GENOMIC DNA]</scope>
</reference>
<gene>
    <name evidence="1" type="ORF">Patl1_03327</name>
</gene>
<protein>
    <submittedName>
        <fullName evidence="1">Uncharacterized protein</fullName>
    </submittedName>
</protein>
<evidence type="ECO:0000313" key="2">
    <source>
        <dbReference type="Proteomes" id="UP001164250"/>
    </source>
</evidence>
<sequence length="99" mass="11054">MFFCILLYSRQLCETKCIFSEGNLADFVLIHTKPNEEMHFVEESDADSSAQQVSAPKGTVLMVIETFNCPQSKKSVLIAGRKEEQILGHLKPSFSVTAN</sequence>
<dbReference type="Proteomes" id="UP001164250">
    <property type="component" value="Chromosome 1"/>
</dbReference>
<dbReference type="EMBL" id="CM047897">
    <property type="protein sequence ID" value="KAJ0110448.1"/>
    <property type="molecule type" value="Genomic_DNA"/>
</dbReference>
<organism evidence="1 2">
    <name type="scientific">Pistacia atlantica</name>
    <dbReference type="NCBI Taxonomy" id="434234"/>
    <lineage>
        <taxon>Eukaryota</taxon>
        <taxon>Viridiplantae</taxon>
        <taxon>Streptophyta</taxon>
        <taxon>Embryophyta</taxon>
        <taxon>Tracheophyta</taxon>
        <taxon>Spermatophyta</taxon>
        <taxon>Magnoliopsida</taxon>
        <taxon>eudicotyledons</taxon>
        <taxon>Gunneridae</taxon>
        <taxon>Pentapetalae</taxon>
        <taxon>rosids</taxon>
        <taxon>malvids</taxon>
        <taxon>Sapindales</taxon>
        <taxon>Anacardiaceae</taxon>
        <taxon>Pistacia</taxon>
    </lineage>
</organism>
<proteinExistence type="predicted"/>